<comment type="catalytic activity">
    <reaction evidence="8">
        <text>L-lysyl-L-alanine(out) = L-lysyl-L-alanine(in)</text>
        <dbReference type="Rhea" id="RHEA:79399"/>
        <dbReference type="ChEBI" id="CHEBI:229954"/>
    </reaction>
</comment>
<evidence type="ECO:0000256" key="22">
    <source>
        <dbReference type="ARBA" id="ARBA00045018"/>
    </source>
</evidence>
<evidence type="ECO:0000256" key="21">
    <source>
        <dbReference type="ARBA" id="ARBA00044985"/>
    </source>
</evidence>
<comment type="catalytic activity">
    <reaction evidence="15">
        <text>L-arginyl-L-alpha-amino acid(out) = L-arginyl-L-alpha-amino acid(in)</text>
        <dbReference type="Rhea" id="RHEA:79371"/>
        <dbReference type="ChEBI" id="CHEBI:84315"/>
    </reaction>
</comment>
<accession>A0A7S4SZT4</accession>
<dbReference type="SUPFAM" id="SSF103473">
    <property type="entry name" value="MFS general substrate transporter"/>
    <property type="match status" value="2"/>
</dbReference>
<comment type="subunit">
    <text evidence="24">Homodimer. Interacts with lysosomal protein GLMP (via lumenal domain); the interaction starts while both proteins are still in the endoplasmic reticulum and is required for stabilization of MFSD1 in lysosomes but has no direct effect on its targeting to lysosomes or transporter activity.</text>
</comment>
<evidence type="ECO:0000256" key="16">
    <source>
        <dbReference type="ARBA" id="ARBA00044900"/>
    </source>
</evidence>
<evidence type="ECO:0000256" key="1">
    <source>
        <dbReference type="ARBA" id="ARBA00004155"/>
    </source>
</evidence>
<comment type="similarity">
    <text evidence="2">Belongs to the major facilitator superfamily.</text>
</comment>
<proteinExistence type="inferred from homology"/>
<evidence type="ECO:0000256" key="18">
    <source>
        <dbReference type="ARBA" id="ARBA00044912"/>
    </source>
</evidence>
<dbReference type="GO" id="GO:0022857">
    <property type="term" value="F:transmembrane transporter activity"/>
    <property type="evidence" value="ECO:0007669"/>
    <property type="project" value="InterPro"/>
</dbReference>
<dbReference type="PANTHER" id="PTHR23512">
    <property type="entry name" value="MAJOR FACILITATOR SUPERFAMILY DOMAIN-CONTAINING PROTEIN 1"/>
    <property type="match status" value="1"/>
</dbReference>
<evidence type="ECO:0000256" key="14">
    <source>
        <dbReference type="ARBA" id="ARBA00044898"/>
    </source>
</evidence>
<feature type="transmembrane region" description="Helical" evidence="26">
    <location>
        <begin position="218"/>
        <end position="236"/>
    </location>
</feature>
<feature type="transmembrane region" description="Helical" evidence="26">
    <location>
        <begin position="132"/>
        <end position="154"/>
    </location>
</feature>
<comment type="catalytic activity">
    <reaction evidence="17">
        <text>L-arginyl-glycine(out) = L-arginyl-glycine(in)</text>
        <dbReference type="Rhea" id="RHEA:79391"/>
        <dbReference type="ChEBI" id="CHEBI:229955"/>
    </reaction>
</comment>
<keyword evidence="4 26" id="KW-0812">Transmembrane</keyword>
<feature type="transmembrane region" description="Helical" evidence="26">
    <location>
        <begin position="12"/>
        <end position="30"/>
    </location>
</feature>
<evidence type="ECO:0000256" key="24">
    <source>
        <dbReference type="ARBA" id="ARBA00046376"/>
    </source>
</evidence>
<keyword evidence="5 26" id="KW-1133">Transmembrane helix</keyword>
<comment type="subcellular location">
    <subcellularLocation>
        <location evidence="1">Lysosome membrane</location>
        <topology evidence="1">Multi-pass membrane protein</topology>
    </subcellularLocation>
</comment>
<keyword evidence="3" id="KW-0813">Transport</keyword>
<evidence type="ECO:0000256" key="6">
    <source>
        <dbReference type="ARBA" id="ARBA00023136"/>
    </source>
</evidence>
<feature type="region of interest" description="Disordered" evidence="25">
    <location>
        <begin position="503"/>
        <end position="531"/>
    </location>
</feature>
<dbReference type="GO" id="GO:0005765">
    <property type="term" value="C:lysosomal membrane"/>
    <property type="evidence" value="ECO:0007669"/>
    <property type="project" value="UniProtKB-SubCell"/>
</dbReference>
<evidence type="ECO:0000256" key="26">
    <source>
        <dbReference type="SAM" id="Phobius"/>
    </source>
</evidence>
<evidence type="ECO:0000256" key="25">
    <source>
        <dbReference type="SAM" id="MobiDB-lite"/>
    </source>
</evidence>
<feature type="transmembrane region" description="Helical" evidence="26">
    <location>
        <begin position="36"/>
        <end position="58"/>
    </location>
</feature>
<comment type="catalytic activity">
    <reaction evidence="18">
        <text>L-histidyl-L-alpha-amino acid(out) = L-histidyl-L-alpha-amino acid(in)</text>
        <dbReference type="Rhea" id="RHEA:79379"/>
        <dbReference type="ChEBI" id="CHEBI:229964"/>
    </reaction>
</comment>
<dbReference type="PANTHER" id="PTHR23512:SF3">
    <property type="entry name" value="MAJOR FACILITATOR SUPERFAMILY DOMAIN-CONTAINING PROTEIN 1"/>
    <property type="match status" value="1"/>
</dbReference>
<evidence type="ECO:0000256" key="12">
    <source>
        <dbReference type="ARBA" id="ARBA00044891"/>
    </source>
</evidence>
<dbReference type="Gene3D" id="1.20.1250.20">
    <property type="entry name" value="MFS general substrate transporter like domains"/>
    <property type="match status" value="2"/>
</dbReference>
<evidence type="ECO:0000256" key="13">
    <source>
        <dbReference type="ARBA" id="ARBA00044893"/>
    </source>
</evidence>
<gene>
    <name evidence="27" type="ORF">DBRI00130_LOCUS41052</name>
</gene>
<organism evidence="27">
    <name type="scientific">Ditylum brightwellii</name>
    <dbReference type="NCBI Taxonomy" id="49249"/>
    <lineage>
        <taxon>Eukaryota</taxon>
        <taxon>Sar</taxon>
        <taxon>Stramenopiles</taxon>
        <taxon>Ochrophyta</taxon>
        <taxon>Bacillariophyta</taxon>
        <taxon>Mediophyceae</taxon>
        <taxon>Lithodesmiophycidae</taxon>
        <taxon>Lithodesmiales</taxon>
        <taxon>Lithodesmiaceae</taxon>
        <taxon>Ditylum</taxon>
    </lineage>
</organism>
<evidence type="ECO:0000256" key="20">
    <source>
        <dbReference type="ARBA" id="ARBA00044924"/>
    </source>
</evidence>
<feature type="transmembrane region" description="Helical" evidence="26">
    <location>
        <begin position="475"/>
        <end position="494"/>
    </location>
</feature>
<evidence type="ECO:0000256" key="15">
    <source>
        <dbReference type="ARBA" id="ARBA00044899"/>
    </source>
</evidence>
<protein>
    <recommendedName>
        <fullName evidence="21">Lysosomal dipeptide transporter MFSD1</fullName>
    </recommendedName>
    <alternativeName>
        <fullName evidence="22">Major facilitator superfamily domain-containing protein 1</fullName>
    </alternativeName>
</protein>
<dbReference type="InterPro" id="IPR052187">
    <property type="entry name" value="MFSD1"/>
</dbReference>
<dbReference type="InterPro" id="IPR011701">
    <property type="entry name" value="MFS"/>
</dbReference>
<evidence type="ECO:0000256" key="17">
    <source>
        <dbReference type="ARBA" id="ARBA00044903"/>
    </source>
</evidence>
<comment type="catalytic activity">
    <reaction evidence="16">
        <text>L-lysyl-L-lysine(out) = L-lysyl-L-lysine(in)</text>
        <dbReference type="Rhea" id="RHEA:79403"/>
        <dbReference type="ChEBI" id="CHEBI:229956"/>
    </reaction>
</comment>
<evidence type="ECO:0000256" key="19">
    <source>
        <dbReference type="ARBA" id="ARBA00044919"/>
    </source>
</evidence>
<dbReference type="InterPro" id="IPR036259">
    <property type="entry name" value="MFS_trans_sf"/>
</dbReference>
<evidence type="ECO:0000256" key="11">
    <source>
        <dbReference type="ARBA" id="ARBA00044884"/>
    </source>
</evidence>
<sequence length="531" mass="56985">MPPSNKFEIHFNLLYSLYSLPNVILPFFGGNIVDRIGAPICLIAFASLGFLGQLLFAIGTSAKSWGLMLFGRFVYGLGGESICVAQSALLSRWFEGGELALSFGVALSVSRLGSVFNNMISPALANSSSTPSALWVGFGVNAVTVLLALAIAYIDKKASAKCKEDNQTTEILTQALLDREEIEEGPLQVDSKDISFSDDDTVSTGVPHLSDVKRFGSMFWLLSLSCLVVYGCVLPFNNVASGLLLERNYFTPPPADCHLTFPDQCTSGSLMVDGKTNPSFDTDGNVCPADKSTTAPVLPTSLNITTTESSWKKTHYVFESVTATDVDCGDKFWSDACTKDYCDAQKRATEKAGRIMSIPYFISAGLSPLLGFVVDNIGNRAIIASIAPLMLTAVHIQLATRSSSPVLPLIGQGIAYSLFASVLWPSVPLVVEKKLTGTAFGVITVVQNIGLVLLPLIIAAVYNHDGNRYIPNVEYVFITCAVFGLIVGVLINVLDCRTGNRLNNPSGEPDDDDNSEPVSQIVTMDDGCFIS</sequence>
<dbReference type="Pfam" id="PF07690">
    <property type="entry name" value="MFS_1"/>
    <property type="match status" value="2"/>
</dbReference>
<evidence type="ECO:0000256" key="7">
    <source>
        <dbReference type="ARBA" id="ARBA00023228"/>
    </source>
</evidence>
<comment type="catalytic activity">
    <reaction evidence="13">
        <text>L-alpha-aminoacyl-L-lysine(out) = L-alpha-aminoacyl-L-lysine(in)</text>
        <dbReference type="Rhea" id="RHEA:79383"/>
        <dbReference type="ChEBI" id="CHEBI:229966"/>
    </reaction>
</comment>
<evidence type="ECO:0000256" key="10">
    <source>
        <dbReference type="ARBA" id="ARBA00044881"/>
    </source>
</evidence>
<name>A0A7S4SZT4_9STRA</name>
<reference evidence="27" key="1">
    <citation type="submission" date="2021-01" db="EMBL/GenBank/DDBJ databases">
        <authorList>
            <person name="Corre E."/>
            <person name="Pelletier E."/>
            <person name="Niang G."/>
            <person name="Scheremetjew M."/>
            <person name="Finn R."/>
            <person name="Kale V."/>
            <person name="Holt S."/>
            <person name="Cochrane G."/>
            <person name="Meng A."/>
            <person name="Brown T."/>
            <person name="Cohen L."/>
        </authorList>
    </citation>
    <scope>NUCLEOTIDE SEQUENCE</scope>
    <source>
        <strain evidence="27">GSO104</strain>
    </source>
</reference>
<evidence type="ECO:0000256" key="9">
    <source>
        <dbReference type="ARBA" id="ARBA00044878"/>
    </source>
</evidence>
<feature type="transmembrane region" description="Helical" evidence="26">
    <location>
        <begin position="381"/>
        <end position="400"/>
    </location>
</feature>
<comment type="catalytic activity">
    <reaction evidence="14">
        <text>L-aspartyl-L-lysine(out) = L-aspartyl-L-lysine(in)</text>
        <dbReference type="Rhea" id="RHEA:79411"/>
        <dbReference type="ChEBI" id="CHEBI:229953"/>
    </reaction>
</comment>
<feature type="transmembrane region" description="Helical" evidence="26">
    <location>
        <begin position="355"/>
        <end position="374"/>
    </location>
</feature>
<evidence type="ECO:0000256" key="3">
    <source>
        <dbReference type="ARBA" id="ARBA00022448"/>
    </source>
</evidence>
<keyword evidence="6 26" id="KW-0472">Membrane</keyword>
<evidence type="ECO:0000256" key="8">
    <source>
        <dbReference type="ARBA" id="ARBA00044876"/>
    </source>
</evidence>
<evidence type="ECO:0000256" key="4">
    <source>
        <dbReference type="ARBA" id="ARBA00022692"/>
    </source>
</evidence>
<comment type="catalytic activity">
    <reaction evidence="20">
        <text>L-lysyl-glycine(out) = L-lysyl-glycine(in)</text>
        <dbReference type="Rhea" id="RHEA:79407"/>
        <dbReference type="ChEBI" id="CHEBI:191202"/>
    </reaction>
</comment>
<feature type="transmembrane region" description="Helical" evidence="26">
    <location>
        <begin position="439"/>
        <end position="463"/>
    </location>
</feature>
<comment type="catalytic activity">
    <reaction evidence="19">
        <text>L-alanyl-L-lysine(out) = L-alanyl-L-lysine(in)</text>
        <dbReference type="Rhea" id="RHEA:79415"/>
        <dbReference type="ChEBI" id="CHEBI:192470"/>
    </reaction>
</comment>
<comment type="catalytic activity">
    <reaction evidence="12">
        <text>L-lysyl-L-alpha-amino acid(out) = L-lysyl-L-alpha-amino acid(in)</text>
        <dbReference type="Rhea" id="RHEA:79387"/>
        <dbReference type="ChEBI" id="CHEBI:229965"/>
    </reaction>
</comment>
<evidence type="ECO:0000313" key="27">
    <source>
        <dbReference type="EMBL" id="CAE4661007.1"/>
    </source>
</evidence>
<evidence type="ECO:0000256" key="23">
    <source>
        <dbReference type="ARBA" id="ARBA00045709"/>
    </source>
</evidence>
<comment type="function">
    <text evidence="23">Lysosomal dipeptide uniporter that selectively exports lysine, arginine or histidine-containing dipeptides with a net positive charge from the lysosome lumen into the cytosol. Could play a role in a specific type of protein O-glycosylation indirectly regulating macrophages migration and tissue invasion. Also essential for liver homeostasis.</text>
</comment>
<evidence type="ECO:0000256" key="2">
    <source>
        <dbReference type="ARBA" id="ARBA00008335"/>
    </source>
</evidence>
<feature type="transmembrane region" description="Helical" evidence="26">
    <location>
        <begin position="406"/>
        <end position="427"/>
    </location>
</feature>
<comment type="catalytic activity">
    <reaction evidence="9">
        <text>L-histidyl-glycine(out) = L-histidyl-glycine(in)</text>
        <dbReference type="Rhea" id="RHEA:79395"/>
        <dbReference type="ChEBI" id="CHEBI:229957"/>
    </reaction>
</comment>
<comment type="catalytic activity">
    <reaction evidence="10">
        <text>L-alpha-aminoacyl-L-arginine(out) = L-alpha-aminoacyl-L-arginine(in)</text>
        <dbReference type="Rhea" id="RHEA:79367"/>
        <dbReference type="ChEBI" id="CHEBI:229968"/>
    </reaction>
</comment>
<evidence type="ECO:0000256" key="5">
    <source>
        <dbReference type="ARBA" id="ARBA00022989"/>
    </source>
</evidence>
<dbReference type="EMBL" id="HBNS01057040">
    <property type="protein sequence ID" value="CAE4661007.1"/>
    <property type="molecule type" value="Transcribed_RNA"/>
</dbReference>
<comment type="catalytic activity">
    <reaction evidence="11">
        <text>L-alpha-aminoacyl-L-histidine(out) = L-alpha-aminoacyl-L-histidine(in)</text>
        <dbReference type="Rhea" id="RHEA:79375"/>
        <dbReference type="ChEBI" id="CHEBI:229967"/>
    </reaction>
</comment>
<dbReference type="AlphaFoldDB" id="A0A7S4SZT4"/>
<keyword evidence="7" id="KW-0458">Lysosome</keyword>